<accession>A0A4S8KH20</accession>
<feature type="region of interest" description="Disordered" evidence="1">
    <location>
        <begin position="82"/>
        <end position="104"/>
    </location>
</feature>
<comment type="caution">
    <text evidence="2">The sequence shown here is derived from an EMBL/GenBank/DDBJ whole genome shotgun (WGS) entry which is preliminary data.</text>
</comment>
<sequence length="104" mass="11586">MPGKALRGTAPWTQLKEDTLRGSPFAPEIRDHAVPPNFQLPSLDAYDVPLTQRTMSSLSVPNWHCMGMSTLYVQGVSHDPEGSGPHMYSGLEETRNNHFLRPAR</sequence>
<dbReference type="Proteomes" id="UP000317650">
    <property type="component" value="Chromosome 4"/>
</dbReference>
<evidence type="ECO:0000256" key="1">
    <source>
        <dbReference type="SAM" id="MobiDB-lite"/>
    </source>
</evidence>
<name>A0A4S8KH20_MUSBA</name>
<evidence type="ECO:0000313" key="3">
    <source>
        <dbReference type="Proteomes" id="UP000317650"/>
    </source>
</evidence>
<evidence type="ECO:0000313" key="2">
    <source>
        <dbReference type="EMBL" id="THU74664.1"/>
    </source>
</evidence>
<proteinExistence type="predicted"/>
<gene>
    <name evidence="2" type="ORF">C4D60_Mb04t35770</name>
</gene>
<dbReference type="EMBL" id="PYDT01000001">
    <property type="protein sequence ID" value="THU74664.1"/>
    <property type="molecule type" value="Genomic_DNA"/>
</dbReference>
<organism evidence="2 3">
    <name type="scientific">Musa balbisiana</name>
    <name type="common">Banana</name>
    <dbReference type="NCBI Taxonomy" id="52838"/>
    <lineage>
        <taxon>Eukaryota</taxon>
        <taxon>Viridiplantae</taxon>
        <taxon>Streptophyta</taxon>
        <taxon>Embryophyta</taxon>
        <taxon>Tracheophyta</taxon>
        <taxon>Spermatophyta</taxon>
        <taxon>Magnoliopsida</taxon>
        <taxon>Liliopsida</taxon>
        <taxon>Zingiberales</taxon>
        <taxon>Musaceae</taxon>
        <taxon>Musa</taxon>
    </lineage>
</organism>
<reference evidence="2 3" key="1">
    <citation type="journal article" date="2019" name="Nat. Plants">
        <title>Genome sequencing of Musa balbisiana reveals subgenome evolution and function divergence in polyploid bananas.</title>
        <authorList>
            <person name="Yao X."/>
        </authorList>
    </citation>
    <scope>NUCLEOTIDE SEQUENCE [LARGE SCALE GENOMIC DNA]</scope>
    <source>
        <strain evidence="3">cv. DH-PKW</strain>
        <tissue evidence="2">Leaves</tissue>
    </source>
</reference>
<keyword evidence="3" id="KW-1185">Reference proteome</keyword>
<protein>
    <submittedName>
        <fullName evidence="2">Uncharacterized protein</fullName>
    </submittedName>
</protein>
<dbReference type="AlphaFoldDB" id="A0A4S8KH20"/>